<dbReference type="OrthoDB" id="1803673at2"/>
<evidence type="ECO:0000313" key="1">
    <source>
        <dbReference type="EMBL" id="QFF99952.1"/>
    </source>
</evidence>
<protein>
    <submittedName>
        <fullName evidence="1">Uncharacterized protein</fullName>
    </submittedName>
</protein>
<sequence>MESQLNSFIYGLQPRTPKQAVELWILGMENRSGAVQYAVLSPSLQKLTRKQFEENGWVTGQSSPWVANVHFVKVNNISDTEVQYTIAYDLLTSYANFGRGHKVITVKMNPEPYRTNWSITKIITTYFQNEAVTPAEMVSK</sequence>
<evidence type="ECO:0000313" key="2">
    <source>
        <dbReference type="Proteomes" id="UP000325517"/>
    </source>
</evidence>
<organism evidence="1 2">
    <name type="scientific">Psychrobacillus glaciei</name>
    <dbReference type="NCBI Taxonomy" id="2283160"/>
    <lineage>
        <taxon>Bacteria</taxon>
        <taxon>Bacillati</taxon>
        <taxon>Bacillota</taxon>
        <taxon>Bacilli</taxon>
        <taxon>Bacillales</taxon>
        <taxon>Bacillaceae</taxon>
        <taxon>Psychrobacillus</taxon>
    </lineage>
</organism>
<dbReference type="KEGG" id="psyo:PB01_14595"/>
<dbReference type="EMBL" id="CP031223">
    <property type="protein sequence ID" value="QFF99952.1"/>
    <property type="molecule type" value="Genomic_DNA"/>
</dbReference>
<dbReference type="AlphaFoldDB" id="A0A5J6SQK8"/>
<keyword evidence="2" id="KW-1185">Reference proteome</keyword>
<dbReference type="RefSeq" id="WP_151700848.1">
    <property type="nucleotide sequence ID" value="NZ_CP031223.1"/>
</dbReference>
<proteinExistence type="predicted"/>
<dbReference type="Proteomes" id="UP000325517">
    <property type="component" value="Chromosome"/>
</dbReference>
<accession>A0A5J6SQK8</accession>
<name>A0A5J6SQK8_9BACI</name>
<gene>
    <name evidence="1" type="ORF">PB01_14595</name>
</gene>
<reference evidence="1 2" key="1">
    <citation type="submission" date="2018-07" db="EMBL/GenBank/DDBJ databases">
        <title>Complete genome sequence of Psychrobacillus sp. PB01, isolated from iceberg, and comparative genome analysis of Psychrobacillus strains.</title>
        <authorList>
            <person name="Lee P.C."/>
        </authorList>
    </citation>
    <scope>NUCLEOTIDE SEQUENCE [LARGE SCALE GENOMIC DNA]</scope>
    <source>
        <strain evidence="1 2">PB01</strain>
    </source>
</reference>